<reference evidence="5 6" key="1">
    <citation type="submission" date="2020-04" db="EMBL/GenBank/DDBJ databases">
        <title>Knoellia sp. isolate from air conditioner.</title>
        <authorList>
            <person name="Chea S."/>
            <person name="Kim D.-U."/>
        </authorList>
    </citation>
    <scope>NUCLEOTIDE SEQUENCE [LARGE SCALE GENOMIC DNA]</scope>
    <source>
        <strain evidence="5 6">DB2414S</strain>
    </source>
</reference>
<dbReference type="GO" id="GO:0051596">
    <property type="term" value="P:methylglyoxal catabolic process"/>
    <property type="evidence" value="ECO:0007669"/>
    <property type="project" value="TreeGrafter"/>
</dbReference>
<dbReference type="SUPFAM" id="SSF51430">
    <property type="entry name" value="NAD(P)-linked oxidoreductase"/>
    <property type="match status" value="1"/>
</dbReference>
<dbReference type="Proteomes" id="UP000588586">
    <property type="component" value="Unassembled WGS sequence"/>
</dbReference>
<feature type="domain" description="NADP-dependent oxidoreductase" evidence="4">
    <location>
        <begin position="58"/>
        <end position="354"/>
    </location>
</feature>
<comment type="caution">
    <text evidence="5">The sequence shown here is derived from an EMBL/GenBank/DDBJ whole genome shotgun (WGS) entry which is preliminary data.</text>
</comment>
<dbReference type="PANTHER" id="PTHR43150">
    <property type="entry name" value="HYPERKINETIC, ISOFORM M"/>
    <property type="match status" value="1"/>
</dbReference>
<dbReference type="Gene3D" id="3.20.20.100">
    <property type="entry name" value="NADP-dependent oxidoreductase domain"/>
    <property type="match status" value="1"/>
</dbReference>
<keyword evidence="2" id="KW-0521">NADP</keyword>
<evidence type="ECO:0000259" key="4">
    <source>
        <dbReference type="Pfam" id="PF00248"/>
    </source>
</evidence>
<dbReference type="InterPro" id="IPR036812">
    <property type="entry name" value="NAD(P)_OxRdtase_dom_sf"/>
</dbReference>
<dbReference type="EMBL" id="JABEPQ010000003">
    <property type="protein sequence ID" value="NNM47349.1"/>
    <property type="molecule type" value="Genomic_DNA"/>
</dbReference>
<dbReference type="EC" id="1.1.1.-" evidence="5"/>
<name>A0A849HJK4_9MICO</name>
<evidence type="ECO:0000256" key="3">
    <source>
        <dbReference type="ARBA" id="ARBA00023002"/>
    </source>
</evidence>
<comment type="similarity">
    <text evidence="1">Belongs to the shaker potassium channel beta subunit family.</text>
</comment>
<dbReference type="InterPro" id="IPR005399">
    <property type="entry name" value="K_chnl_volt-dep_bsu_KCNAB-rel"/>
</dbReference>
<evidence type="ECO:0000256" key="2">
    <source>
        <dbReference type="ARBA" id="ARBA00022857"/>
    </source>
</evidence>
<keyword evidence="6" id="KW-1185">Reference proteome</keyword>
<dbReference type="InterPro" id="IPR023210">
    <property type="entry name" value="NADP_OxRdtase_dom"/>
</dbReference>
<sequence>MPPSFTMTPVGAPTRPAHRHTACMVETWLPPYVASPERYDGRMPYRQVGHSGLRLPAVSLGMWHNFGDDKPMDVQRDILRRAFDLGITHFDLANNYGPPYGAAERNFGVHFARDFRPYRDELIISSKAGWDMWPGPYGDGGSRKYLIASLDQTLKRTGLDYVDIFYSHRPDPDTPLEETMGALASIVKQGKALYAGISSYGPELTDKARKILADMGVPLLIHQPSYSMLNRWVEGGLLEVLGREGIGCIAFSPLAQGMLTNKYLGGIPEGSRAAAGKSLSPDLLTDEALAHIRGLNDLAASRGQTLAQMALAWALRDERVTSVLIGASSVGQLEDSAAAVKNLSFTKEELATIDRDAVEAGIDLWRTQSQLS</sequence>
<keyword evidence="3 5" id="KW-0560">Oxidoreductase</keyword>
<dbReference type="PANTHER" id="PTHR43150:SF4">
    <property type="entry name" value="L-GLYCERALDEHYDE 3-PHOSPHATE REDUCTASE"/>
    <property type="match status" value="1"/>
</dbReference>
<accession>A0A849HJK4</accession>
<dbReference type="AlphaFoldDB" id="A0A849HJK4"/>
<gene>
    <name evidence="5" type="primary">mgrA</name>
    <name evidence="5" type="ORF">HJG52_15235</name>
</gene>
<proteinExistence type="inferred from homology"/>
<dbReference type="NCBIfam" id="NF007388">
    <property type="entry name" value="PRK09912.1"/>
    <property type="match status" value="1"/>
</dbReference>
<organism evidence="5 6">
    <name type="scientific">Knoellia koreensis</name>
    <dbReference type="NCBI Taxonomy" id="2730921"/>
    <lineage>
        <taxon>Bacteria</taxon>
        <taxon>Bacillati</taxon>
        <taxon>Actinomycetota</taxon>
        <taxon>Actinomycetes</taxon>
        <taxon>Micrococcales</taxon>
        <taxon>Intrasporangiaceae</taxon>
        <taxon>Knoellia</taxon>
    </lineage>
</organism>
<evidence type="ECO:0000256" key="1">
    <source>
        <dbReference type="ARBA" id="ARBA00006515"/>
    </source>
</evidence>
<protein>
    <submittedName>
        <fullName evidence="5">L-glyceraldehyde 3-phosphate reductase</fullName>
        <ecNumber evidence="5">1.1.1.-</ecNumber>
    </submittedName>
</protein>
<dbReference type="GO" id="GO:0016491">
    <property type="term" value="F:oxidoreductase activity"/>
    <property type="evidence" value="ECO:0007669"/>
    <property type="project" value="UniProtKB-KW"/>
</dbReference>
<evidence type="ECO:0000313" key="6">
    <source>
        <dbReference type="Proteomes" id="UP000588586"/>
    </source>
</evidence>
<dbReference type="Pfam" id="PF00248">
    <property type="entry name" value="Aldo_ket_red"/>
    <property type="match status" value="1"/>
</dbReference>
<evidence type="ECO:0000313" key="5">
    <source>
        <dbReference type="EMBL" id="NNM47349.1"/>
    </source>
</evidence>